<feature type="region of interest" description="Disordered" evidence="3">
    <location>
        <begin position="1680"/>
        <end position="1725"/>
    </location>
</feature>
<feature type="region of interest" description="Disordered" evidence="3">
    <location>
        <begin position="626"/>
        <end position="718"/>
    </location>
</feature>
<reference evidence="5" key="1">
    <citation type="journal article" date="2023" name="BMC Genomics">
        <title>Chromosome-level genome assemblies of Cutaneotrichosporon spp. (Trichosporonales, Basidiomycota) reveal imbalanced evolution between nucleotide sequences and chromosome synteny.</title>
        <authorList>
            <person name="Kobayashi Y."/>
            <person name="Kayamori A."/>
            <person name="Aoki K."/>
            <person name="Shiwa Y."/>
            <person name="Matsutani M."/>
            <person name="Fujita N."/>
            <person name="Sugita T."/>
            <person name="Iwasaki W."/>
            <person name="Tanaka N."/>
            <person name="Takashima M."/>
        </authorList>
    </citation>
    <scope>NUCLEOTIDE SEQUENCE</scope>
    <source>
        <strain evidence="5">HIS016</strain>
    </source>
</reference>
<feature type="compositionally biased region" description="Polar residues" evidence="3">
    <location>
        <begin position="960"/>
        <end position="971"/>
    </location>
</feature>
<feature type="compositionally biased region" description="Polar residues" evidence="3">
    <location>
        <begin position="77"/>
        <end position="109"/>
    </location>
</feature>
<feature type="compositionally biased region" description="Polar residues" evidence="3">
    <location>
        <begin position="1"/>
        <end position="14"/>
    </location>
</feature>
<feature type="compositionally biased region" description="Low complexity" evidence="3">
    <location>
        <begin position="1077"/>
        <end position="1089"/>
    </location>
</feature>
<feature type="compositionally biased region" description="Low complexity" evidence="3">
    <location>
        <begin position="869"/>
        <end position="901"/>
    </location>
</feature>
<feature type="compositionally biased region" description="Low complexity" evidence="3">
    <location>
        <begin position="1409"/>
        <end position="1418"/>
    </location>
</feature>
<dbReference type="InterPro" id="IPR001849">
    <property type="entry name" value="PH_domain"/>
</dbReference>
<dbReference type="SUPFAM" id="SSF50729">
    <property type="entry name" value="PH domain-like"/>
    <property type="match status" value="1"/>
</dbReference>
<keyword evidence="2" id="KW-0131">Cell cycle</keyword>
<feature type="compositionally biased region" description="Low complexity" evidence="3">
    <location>
        <begin position="316"/>
        <end position="326"/>
    </location>
</feature>
<feature type="compositionally biased region" description="Polar residues" evidence="3">
    <location>
        <begin position="304"/>
        <end position="315"/>
    </location>
</feature>
<keyword evidence="1" id="KW-0132">Cell division</keyword>
<feature type="compositionally biased region" description="Low complexity" evidence="3">
    <location>
        <begin position="1031"/>
        <end position="1041"/>
    </location>
</feature>
<gene>
    <name evidence="5" type="primary">BUD4</name>
    <name evidence="5" type="ORF">CspeluHIS016_0801620</name>
</gene>
<dbReference type="SMART" id="SM00233">
    <property type="entry name" value="PH"/>
    <property type="match status" value="1"/>
</dbReference>
<keyword evidence="6" id="KW-1185">Reference proteome</keyword>
<evidence type="ECO:0000259" key="4">
    <source>
        <dbReference type="PROSITE" id="PS50003"/>
    </source>
</evidence>
<feature type="region of interest" description="Disordered" evidence="3">
    <location>
        <begin position="762"/>
        <end position="1218"/>
    </location>
</feature>
<feature type="compositionally biased region" description="Polar residues" evidence="3">
    <location>
        <begin position="1440"/>
        <end position="1452"/>
    </location>
</feature>
<evidence type="ECO:0000256" key="1">
    <source>
        <dbReference type="ARBA" id="ARBA00022618"/>
    </source>
</evidence>
<dbReference type="InterPro" id="IPR052007">
    <property type="entry name" value="Bud4"/>
</dbReference>
<feature type="compositionally biased region" description="Polar residues" evidence="3">
    <location>
        <begin position="124"/>
        <end position="142"/>
    </location>
</feature>
<evidence type="ECO:0000256" key="3">
    <source>
        <dbReference type="SAM" id="MobiDB-lite"/>
    </source>
</evidence>
<feature type="domain" description="PH" evidence="4">
    <location>
        <begin position="1565"/>
        <end position="1669"/>
    </location>
</feature>
<dbReference type="InterPro" id="IPR011993">
    <property type="entry name" value="PH-like_dom_sf"/>
</dbReference>
<feature type="compositionally biased region" description="Polar residues" evidence="3">
    <location>
        <begin position="50"/>
        <end position="69"/>
    </location>
</feature>
<feature type="region of interest" description="Disordered" evidence="3">
    <location>
        <begin position="583"/>
        <end position="612"/>
    </location>
</feature>
<reference evidence="5" key="2">
    <citation type="submission" date="2023-06" db="EMBL/GenBank/DDBJ databases">
        <authorList>
            <person name="Kobayashi Y."/>
            <person name="Kayamori A."/>
            <person name="Aoki K."/>
            <person name="Shiwa Y."/>
            <person name="Fujita N."/>
            <person name="Sugita T."/>
            <person name="Iwasaki W."/>
            <person name="Tanaka N."/>
            <person name="Takashima M."/>
        </authorList>
    </citation>
    <scope>NUCLEOTIDE SEQUENCE</scope>
    <source>
        <strain evidence="5">HIS016</strain>
    </source>
</reference>
<feature type="compositionally biased region" description="Polar residues" evidence="3">
    <location>
        <begin position="255"/>
        <end position="267"/>
    </location>
</feature>
<feature type="compositionally biased region" description="Polar residues" evidence="3">
    <location>
        <begin position="1161"/>
        <end position="1181"/>
    </location>
</feature>
<dbReference type="Pfam" id="PF00169">
    <property type="entry name" value="PH"/>
    <property type="match status" value="1"/>
</dbReference>
<feature type="compositionally biased region" description="Polar residues" evidence="3">
    <location>
        <begin position="700"/>
        <end position="710"/>
    </location>
</feature>
<feature type="region of interest" description="Disordered" evidence="3">
    <location>
        <begin position="463"/>
        <end position="493"/>
    </location>
</feature>
<dbReference type="PANTHER" id="PTHR36100">
    <property type="entry name" value="BUD SITE SELECTION PROTEIN 4"/>
    <property type="match status" value="1"/>
</dbReference>
<comment type="caution">
    <text evidence="5">The sequence shown here is derived from an EMBL/GenBank/DDBJ whole genome shotgun (WGS) entry which is preliminary data.</text>
</comment>
<feature type="region of interest" description="Disordered" evidence="3">
    <location>
        <begin position="1"/>
        <end position="340"/>
    </location>
</feature>
<dbReference type="Proteomes" id="UP001222932">
    <property type="component" value="Unassembled WGS sequence"/>
</dbReference>
<protein>
    <recommendedName>
        <fullName evidence="4">PH domain-containing protein</fullName>
    </recommendedName>
</protein>
<feature type="compositionally biased region" description="Basic and acidic residues" evidence="3">
    <location>
        <begin position="162"/>
        <end position="179"/>
    </location>
</feature>
<dbReference type="PROSITE" id="PS50003">
    <property type="entry name" value="PH_DOMAIN"/>
    <property type="match status" value="1"/>
</dbReference>
<sequence length="1725" mass="186199">MASPETSRVPSSAANRIRLHDNNTALAARREVLNSSTKGWSPLQIHKRSSSNTTSPLIPQGTGDSMSSVQGGGPRRTSGSFRHMATNSLVANSPFKNLSTREGQLSNGIGVSPSRVIHERRTPNRSLGQAPATAQGSGSTPRSAIGLGISTKRSAVSGTRRVSGERKVSAQRTSGERKVSGSKGRRVSGSKENESPPVMSKKKRLPRQSMAYKALVENEYVTHSPFVERRSNSGSSQQEEPQEVMASPPQRRRVSSGTRRASPSNNLAAGRTSMSPSSSPSLSQNAVVVPSPLREEHSPAVGTPNLSATPGRTPTKSSLASASKRLLGPRQYGQESPTRKTVTFQHVPEVKEYDVPSADTSLNDSYVYEQDQDDDWTDEAEHEDDWMRNVVNNDISFDEDNVGNESATANFMDEIFGDDAAEDVVESEAPAFADHDRFEIPMEQSFDQQDIGSPLFQYYDPSLDDVPPSPTHQHTFTPHLNPGKQPDLPHNEDHTMLLNADAHQPATMAPREESPGPHAHQDGPLFDPFLTIQTATEVMIETTERTEDGVPLGRTSHHERIQARRLLATQSLGLGFPGALPKAGSPLRVAPDSDSDGSPNIPFKALPTASEREGDDVFGAVIASPASKADSARKVSNTSHGRRVSGRQVSDVPELQGTSRRMAQFKATKGTPKKESETPNRGLPRPPPPAPAAIDVPSPVQYTNYEPQSESEVEAPVTPADEVRNAASAYLDLDYALPSVTSSPLMCEVSVVEEAPRPRVSDIAPQLPLPVSEYAPQLGSPSFEDTQLEIDVDSSSPGEDMDEPLTPPRRTRDEHEEREESPRIPSFDLGDLSIEMPESELSVQSDATLEPPKLTTFITSPSPSPAPNTPTSTTFSPGHSHSPGFSPTTPTHTSAPASPWSGGDSPLATPPRVTAPLSTPSRRAAPPAATPPRTPGSPATRSRAGSSSPLSTPYRHSISGPATPSRVTSPLASPPVNAPRPMEFGPEPSRDAAEASTNTLVRQRISREAIRKNVDKRMAAAELATPRRGSESASFDSPSSSANRVESPGRVTFAPPAPAYARHRRGMSTSSLDSEASRSPSARPVSAPPGQLSNARPLSALSRLQNADDDSPRSALEKIAASFGGDSDSDLESPVSQARTSTAHMYGSPSKMARPVRILSKTETSYPPQASSSGSIVNTAISTAQARKARRRSASMGEMEASPAPARERHPTRTKKTPRVSLGLGQSAFAMDSVRQELDQIGSQRSYRVRDNHRVVRATYTDGLRPQAGDLEDGSRRVWRPATQADPELKAFKERTASATSEAVAEEEPKTLVFVKVLGIEALNMPLPKETTFFTIRVSNGVDTILTPYVPLENGAVIHREYCLTELENSEFSLSMEVRKDMHILALERALKAPVIEPTRLAPPPPPQAARAESPVSSLASRSGFRAFFSSPRKMKHQRSQSSLPSLPTQAPQKPATKPVAPRQRVPETLANYLGGEGTKVLGKTHIAIDPIARQCEAKVLEIRYPMFGMHKNQPSADGPVRKQVAKVTVQILRLPALPGLAISELPGSIDETLKGLRNHLWHQHIYHEGTLTQLGGDCRAPRRRLLRLVGGSLHGINEVTKKEVASIDLSQATEVVDSNSRTGDDYDPYGARPRSFEIRFKDGESISFAADKDEDKLVWMDALRDLVGRVPPNPLWARVYSQHEQEQSRQRSKSSGPRKSSGPPKSSGPRKSSGARQSGVSSGA</sequence>
<feature type="compositionally biased region" description="Low complexity" evidence="3">
    <location>
        <begin position="1694"/>
        <end position="1715"/>
    </location>
</feature>
<feature type="compositionally biased region" description="Low complexity" evidence="3">
    <location>
        <begin position="915"/>
        <end position="927"/>
    </location>
</feature>
<feature type="region of interest" description="Disordered" evidence="3">
    <location>
        <begin position="1397"/>
        <end position="1418"/>
    </location>
</feature>
<organism evidence="5 6">
    <name type="scientific">Cutaneotrichosporon spelunceum</name>
    <dbReference type="NCBI Taxonomy" id="1672016"/>
    <lineage>
        <taxon>Eukaryota</taxon>
        <taxon>Fungi</taxon>
        <taxon>Dikarya</taxon>
        <taxon>Basidiomycota</taxon>
        <taxon>Agaricomycotina</taxon>
        <taxon>Tremellomycetes</taxon>
        <taxon>Trichosporonales</taxon>
        <taxon>Trichosporonaceae</taxon>
        <taxon>Cutaneotrichosporon</taxon>
    </lineage>
</organism>
<dbReference type="Gene3D" id="2.30.29.30">
    <property type="entry name" value="Pleckstrin-homology domain (PH domain)/Phosphotyrosine-binding domain (PTB)"/>
    <property type="match status" value="1"/>
</dbReference>
<feature type="compositionally biased region" description="Basic and acidic residues" evidence="3">
    <location>
        <begin position="1005"/>
        <end position="1019"/>
    </location>
</feature>
<evidence type="ECO:0000256" key="2">
    <source>
        <dbReference type="ARBA" id="ARBA00023306"/>
    </source>
</evidence>
<feature type="compositionally biased region" description="Polar residues" evidence="3">
    <location>
        <begin position="1716"/>
        <end position="1725"/>
    </location>
</feature>
<feature type="compositionally biased region" description="Polar residues" evidence="3">
    <location>
        <begin position="1134"/>
        <end position="1143"/>
    </location>
</feature>
<feature type="region of interest" description="Disordered" evidence="3">
    <location>
        <begin position="1430"/>
        <end position="1466"/>
    </location>
</feature>
<feature type="compositionally biased region" description="Basic and acidic residues" evidence="3">
    <location>
        <begin position="810"/>
        <end position="822"/>
    </location>
</feature>
<name>A0AAD3YDW1_9TREE</name>
<dbReference type="PANTHER" id="PTHR36100:SF1">
    <property type="entry name" value="BUD SITE SELECTION PROTEIN 4"/>
    <property type="match status" value="1"/>
</dbReference>
<evidence type="ECO:0000313" key="5">
    <source>
        <dbReference type="EMBL" id="GMK59556.1"/>
    </source>
</evidence>
<accession>A0AAD3YDW1</accession>
<dbReference type="GO" id="GO:0051301">
    <property type="term" value="P:cell division"/>
    <property type="evidence" value="ECO:0007669"/>
    <property type="project" value="UniProtKB-KW"/>
</dbReference>
<evidence type="ECO:0000313" key="6">
    <source>
        <dbReference type="Proteomes" id="UP001222932"/>
    </source>
</evidence>
<dbReference type="GO" id="GO:0005525">
    <property type="term" value="F:GTP binding"/>
    <property type="evidence" value="ECO:0007669"/>
    <property type="project" value="TreeGrafter"/>
</dbReference>
<proteinExistence type="predicted"/>
<feature type="compositionally biased region" description="Low complexity" evidence="3">
    <location>
        <begin position="273"/>
        <end position="283"/>
    </location>
</feature>
<dbReference type="EMBL" id="BTCM01000008">
    <property type="protein sequence ID" value="GMK59556.1"/>
    <property type="molecule type" value="Genomic_DNA"/>
</dbReference>